<accession>A0ABD5PJV0</accession>
<proteinExistence type="predicted"/>
<reference evidence="2 3" key="1">
    <citation type="journal article" date="2019" name="Int. J. Syst. Evol. Microbiol.">
        <title>The Global Catalogue of Microorganisms (GCM) 10K type strain sequencing project: providing services to taxonomists for standard genome sequencing and annotation.</title>
        <authorList>
            <consortium name="The Broad Institute Genomics Platform"/>
            <consortium name="The Broad Institute Genome Sequencing Center for Infectious Disease"/>
            <person name="Wu L."/>
            <person name="Ma J."/>
        </authorList>
    </citation>
    <scope>NUCLEOTIDE SEQUENCE [LARGE SCALE GENOMIC DNA]</scope>
    <source>
        <strain evidence="2 3">WLHS5</strain>
    </source>
</reference>
<feature type="compositionally biased region" description="Gly residues" evidence="1">
    <location>
        <begin position="156"/>
        <end position="165"/>
    </location>
</feature>
<evidence type="ECO:0000313" key="2">
    <source>
        <dbReference type="EMBL" id="MFC4540699.1"/>
    </source>
</evidence>
<gene>
    <name evidence="2" type="ORF">ACFO5R_02005</name>
</gene>
<dbReference type="AlphaFoldDB" id="A0ABD5PJV0"/>
<protein>
    <submittedName>
        <fullName evidence="2">Uncharacterized protein</fullName>
    </submittedName>
</protein>
<organism evidence="2 3">
    <name type="scientific">Halosolutus amylolyticus</name>
    <dbReference type="NCBI Taxonomy" id="2932267"/>
    <lineage>
        <taxon>Archaea</taxon>
        <taxon>Methanobacteriati</taxon>
        <taxon>Methanobacteriota</taxon>
        <taxon>Stenosarchaea group</taxon>
        <taxon>Halobacteria</taxon>
        <taxon>Halobacteriales</taxon>
        <taxon>Natrialbaceae</taxon>
        <taxon>Halosolutus</taxon>
    </lineage>
</organism>
<feature type="region of interest" description="Disordered" evidence="1">
    <location>
        <begin position="21"/>
        <end position="54"/>
    </location>
</feature>
<feature type="compositionally biased region" description="Acidic residues" evidence="1">
    <location>
        <begin position="28"/>
        <end position="52"/>
    </location>
</feature>
<feature type="region of interest" description="Disordered" evidence="1">
    <location>
        <begin position="151"/>
        <end position="174"/>
    </location>
</feature>
<dbReference type="Proteomes" id="UP001595898">
    <property type="component" value="Unassembled WGS sequence"/>
</dbReference>
<dbReference type="EMBL" id="JBHSFA010000002">
    <property type="protein sequence ID" value="MFC4540699.1"/>
    <property type="molecule type" value="Genomic_DNA"/>
</dbReference>
<dbReference type="RefSeq" id="WP_250138862.1">
    <property type="nucleotide sequence ID" value="NZ_JALIQP010000001.1"/>
</dbReference>
<evidence type="ECO:0000313" key="3">
    <source>
        <dbReference type="Proteomes" id="UP001595898"/>
    </source>
</evidence>
<keyword evidence="3" id="KW-1185">Reference proteome</keyword>
<name>A0ABD5PJV0_9EURY</name>
<comment type="caution">
    <text evidence="2">The sequence shown here is derived from an EMBL/GenBank/DDBJ whole genome shotgun (WGS) entry which is preliminary data.</text>
</comment>
<dbReference type="PROSITE" id="PS51257">
    <property type="entry name" value="PROKAR_LIPOPROTEIN"/>
    <property type="match status" value="1"/>
</dbReference>
<evidence type="ECO:0000256" key="1">
    <source>
        <dbReference type="SAM" id="MobiDB-lite"/>
    </source>
</evidence>
<sequence length="174" mass="18561">MSELPRRRLLALAGTATTAAIAGCTGSDDGDEGDEGNENDEDEENASDTEENSDVRVGGTVLGEIDIANFQDESHTVDIIVEFDGSFEEWKTTELEGRTDTRLERNWPTSPGSFRVIARLDGGEPEQVTPAKWNAPDCLNLVVMVRNGELSITGDPNGGPCGSGDAGLDDESDD</sequence>